<dbReference type="PANTHER" id="PTHR48064:SF6">
    <property type="entry name" value="RECEPTOR-LIKE PROTEIN KINASE 2"/>
    <property type="match status" value="1"/>
</dbReference>
<dbReference type="PRINTS" id="PR00019">
    <property type="entry name" value="LEURICHRPT"/>
</dbReference>
<protein>
    <submittedName>
        <fullName evidence="8">Piriformospora indica-insensitive protein 2</fullName>
    </submittedName>
</protein>
<evidence type="ECO:0000313" key="8">
    <source>
        <dbReference type="EMBL" id="KAG1346923.1"/>
    </source>
</evidence>
<accession>A0A8K0IAV7</accession>
<sequence length="412" mass="44940">MQGVSCDLFEGSWYITVLNIGPVFDNSLACSQGARFTPSLFELRHLRGLSFFNCFSSSIRQPATIPSPNWQKLAEDLETLEFRSNQGLTGVIPAGLGLLINLQSLVLEENSLTGELPKELGNLVHLRRLSLAANQLSGPIPASLGNNLADLLILDLSMNSLAGPLPPSLGNMNSLLKLDLSYNNLNGKLPGELEKLKNLTLLDLRNNNLSGGLSQSLQGITSLQDLLLSNNPVGGNLMEFRWENLRNLTTLNLSNMSSTGEIPESITELGKLRYLDLSSNNLSGSVSPKFAALRCLNALYLNGNNLTGELGFSAEFYERMGRRFASWDNPNLCYNVGMKPRGHVPVGVAQCKHQHEVPISNLDSTNKPSDKNPNQKSSFMASFGLSTSSIAGFWWERLMQEAAAAFLLVMLA</sequence>
<dbReference type="OrthoDB" id="676979at2759"/>
<keyword evidence="2" id="KW-1003">Cell membrane</keyword>
<dbReference type="EMBL" id="CM017877">
    <property type="protein sequence ID" value="KAG1346923.1"/>
    <property type="molecule type" value="Genomic_DNA"/>
</dbReference>
<dbReference type="Proteomes" id="UP000797356">
    <property type="component" value="Chromosome 6"/>
</dbReference>
<evidence type="ECO:0000256" key="5">
    <source>
        <dbReference type="ARBA" id="ARBA00022737"/>
    </source>
</evidence>
<evidence type="ECO:0000256" key="1">
    <source>
        <dbReference type="ARBA" id="ARBA00004236"/>
    </source>
</evidence>
<dbReference type="PANTHER" id="PTHR48064">
    <property type="entry name" value="OS01G0750400 PROTEIN"/>
    <property type="match status" value="1"/>
</dbReference>
<dbReference type="FunFam" id="3.80.10.10:FF:000375">
    <property type="entry name" value="Piriformospora indica-insensitive protein 2"/>
    <property type="match status" value="1"/>
</dbReference>
<name>A0A8K0IAV7_COCNU</name>
<feature type="domain" description="Disease resistance R13L4/SHOC-2-like LRR" evidence="7">
    <location>
        <begin position="86"/>
        <end position="308"/>
    </location>
</feature>
<reference evidence="8" key="1">
    <citation type="journal article" date="2017" name="Gigascience">
        <title>The genome draft of coconut (Cocos nucifera).</title>
        <authorList>
            <person name="Xiao Y."/>
            <person name="Xu P."/>
            <person name="Fan H."/>
            <person name="Baudouin L."/>
            <person name="Xia W."/>
            <person name="Bocs S."/>
            <person name="Xu J."/>
            <person name="Li Q."/>
            <person name="Guo A."/>
            <person name="Zhou L."/>
            <person name="Li J."/>
            <person name="Wu Y."/>
            <person name="Ma Z."/>
            <person name="Armero A."/>
            <person name="Issali A.E."/>
            <person name="Liu N."/>
            <person name="Peng M."/>
            <person name="Yang Y."/>
        </authorList>
    </citation>
    <scope>NUCLEOTIDE SEQUENCE</scope>
    <source>
        <tissue evidence="8">Spear leaf of Hainan Tall coconut</tissue>
    </source>
</reference>
<evidence type="ECO:0000256" key="6">
    <source>
        <dbReference type="ARBA" id="ARBA00023136"/>
    </source>
</evidence>
<dbReference type="GO" id="GO:0005886">
    <property type="term" value="C:plasma membrane"/>
    <property type="evidence" value="ECO:0007669"/>
    <property type="project" value="UniProtKB-SubCell"/>
</dbReference>
<dbReference type="SMART" id="SM00369">
    <property type="entry name" value="LRR_TYP"/>
    <property type="match status" value="5"/>
</dbReference>
<evidence type="ECO:0000256" key="3">
    <source>
        <dbReference type="ARBA" id="ARBA00022614"/>
    </source>
</evidence>
<dbReference type="InterPro" id="IPR053038">
    <property type="entry name" value="RLP_Defense"/>
</dbReference>
<evidence type="ECO:0000259" key="7">
    <source>
        <dbReference type="Pfam" id="PF23598"/>
    </source>
</evidence>
<evidence type="ECO:0000256" key="4">
    <source>
        <dbReference type="ARBA" id="ARBA00022729"/>
    </source>
</evidence>
<keyword evidence="5" id="KW-0677">Repeat</keyword>
<dbReference type="InterPro" id="IPR032675">
    <property type="entry name" value="LRR_dom_sf"/>
</dbReference>
<evidence type="ECO:0000313" key="9">
    <source>
        <dbReference type="Proteomes" id="UP000797356"/>
    </source>
</evidence>
<organism evidence="8 9">
    <name type="scientific">Cocos nucifera</name>
    <name type="common">Coconut palm</name>
    <dbReference type="NCBI Taxonomy" id="13894"/>
    <lineage>
        <taxon>Eukaryota</taxon>
        <taxon>Viridiplantae</taxon>
        <taxon>Streptophyta</taxon>
        <taxon>Embryophyta</taxon>
        <taxon>Tracheophyta</taxon>
        <taxon>Spermatophyta</taxon>
        <taxon>Magnoliopsida</taxon>
        <taxon>Liliopsida</taxon>
        <taxon>Arecaceae</taxon>
        <taxon>Arecoideae</taxon>
        <taxon>Cocoseae</taxon>
        <taxon>Attaleinae</taxon>
        <taxon>Cocos</taxon>
    </lineage>
</organism>
<evidence type="ECO:0000256" key="2">
    <source>
        <dbReference type="ARBA" id="ARBA00022475"/>
    </source>
</evidence>
<dbReference type="InterPro" id="IPR003591">
    <property type="entry name" value="Leu-rich_rpt_typical-subtyp"/>
</dbReference>
<reference evidence="8" key="2">
    <citation type="submission" date="2019-07" db="EMBL/GenBank/DDBJ databases">
        <authorList>
            <person name="Yang Y."/>
            <person name="Bocs S."/>
            <person name="Baudouin L."/>
        </authorList>
    </citation>
    <scope>NUCLEOTIDE SEQUENCE</scope>
    <source>
        <tissue evidence="8">Spear leaf of Hainan Tall coconut</tissue>
    </source>
</reference>
<keyword evidence="9" id="KW-1185">Reference proteome</keyword>
<dbReference type="InterPro" id="IPR055414">
    <property type="entry name" value="LRR_R13L4/SHOC2-like"/>
</dbReference>
<comment type="caution">
    <text evidence="8">The sequence shown here is derived from an EMBL/GenBank/DDBJ whole genome shotgun (WGS) entry which is preliminary data.</text>
</comment>
<comment type="subcellular location">
    <subcellularLocation>
        <location evidence="1">Cell membrane</location>
    </subcellularLocation>
</comment>
<gene>
    <name evidence="8" type="ORF">COCNU_06G007520</name>
</gene>
<proteinExistence type="predicted"/>
<keyword evidence="6" id="KW-0472">Membrane</keyword>
<dbReference type="Pfam" id="PF23598">
    <property type="entry name" value="LRR_14"/>
    <property type="match status" value="1"/>
</dbReference>
<dbReference type="Gene3D" id="3.80.10.10">
    <property type="entry name" value="Ribonuclease Inhibitor"/>
    <property type="match status" value="1"/>
</dbReference>
<dbReference type="AlphaFoldDB" id="A0A8K0IAV7"/>
<dbReference type="FunFam" id="3.80.10.10:FF:000299">
    <property type="entry name" value="Piriformospora indica-insensitive protein 2"/>
    <property type="match status" value="1"/>
</dbReference>
<keyword evidence="4" id="KW-0732">Signal</keyword>
<dbReference type="SUPFAM" id="SSF52058">
    <property type="entry name" value="L domain-like"/>
    <property type="match status" value="1"/>
</dbReference>
<keyword evidence="3" id="KW-0433">Leucine-rich repeat</keyword>